<evidence type="ECO:0000313" key="2">
    <source>
        <dbReference type="EMBL" id="BBM87235.1"/>
    </source>
</evidence>
<dbReference type="EMBL" id="AP019860">
    <property type="protein sequence ID" value="BBM87235.1"/>
    <property type="molecule type" value="Genomic_DNA"/>
</dbReference>
<dbReference type="KEGG" id="uam:UABAM_05638"/>
<dbReference type="SUPFAM" id="SSF54909">
    <property type="entry name" value="Dimeric alpha+beta barrel"/>
    <property type="match status" value="1"/>
</dbReference>
<dbReference type="InterPro" id="IPR007138">
    <property type="entry name" value="ABM_dom"/>
</dbReference>
<protein>
    <submittedName>
        <fullName evidence="2">Antibiotic biosynthesis monooxygenase</fullName>
    </submittedName>
</protein>
<reference evidence="2 3" key="1">
    <citation type="submission" date="2019-08" db="EMBL/GenBank/DDBJ databases">
        <title>Complete genome sequence of Candidatus Uab amorphum.</title>
        <authorList>
            <person name="Shiratori T."/>
            <person name="Suzuki S."/>
            <person name="Kakizawa Y."/>
            <person name="Ishida K."/>
        </authorList>
    </citation>
    <scope>NUCLEOTIDE SEQUENCE [LARGE SCALE GENOMIC DNA]</scope>
    <source>
        <strain evidence="2 3">SRT547</strain>
    </source>
</reference>
<dbReference type="RefSeq" id="WP_151971261.1">
    <property type="nucleotide sequence ID" value="NZ_AP019860.1"/>
</dbReference>
<evidence type="ECO:0000259" key="1">
    <source>
        <dbReference type="PROSITE" id="PS51725"/>
    </source>
</evidence>
<dbReference type="PANTHER" id="PTHR34474:SF2">
    <property type="entry name" value="SIGNAL TRANSDUCTION PROTEIN TRAP"/>
    <property type="match status" value="1"/>
</dbReference>
<dbReference type="Gene3D" id="3.30.70.100">
    <property type="match status" value="1"/>
</dbReference>
<dbReference type="OrthoDB" id="384737at2"/>
<dbReference type="InterPro" id="IPR050404">
    <property type="entry name" value="Heme-degrading_MO"/>
</dbReference>
<dbReference type="Pfam" id="PF03992">
    <property type="entry name" value="ABM"/>
    <property type="match status" value="1"/>
</dbReference>
<dbReference type="PANTHER" id="PTHR34474">
    <property type="entry name" value="SIGNAL TRANSDUCTION PROTEIN TRAP"/>
    <property type="match status" value="1"/>
</dbReference>
<dbReference type="Proteomes" id="UP000326354">
    <property type="component" value="Chromosome"/>
</dbReference>
<name>A0A5S9IVB2_UABAM</name>
<sequence length="103" mass="12216">MYVGMNRFQVREEFAADFEKLWGERDSHLKETPGFLQFHLLRGDVTDGVRLYSSYTTWQSKADFENWTKSEQFVKAHKKAKMPREAYVTHPKFEGFEALFSIN</sequence>
<dbReference type="InterPro" id="IPR011008">
    <property type="entry name" value="Dimeric_a/b-barrel"/>
</dbReference>
<accession>A0A5S9IVB2</accession>
<feature type="domain" description="ABM" evidence="1">
    <location>
        <begin position="2"/>
        <end position="93"/>
    </location>
</feature>
<gene>
    <name evidence="2" type="ORF">UABAM_05638</name>
</gene>
<organism evidence="2 3">
    <name type="scientific">Uabimicrobium amorphum</name>
    <dbReference type="NCBI Taxonomy" id="2596890"/>
    <lineage>
        <taxon>Bacteria</taxon>
        <taxon>Pseudomonadati</taxon>
        <taxon>Planctomycetota</taxon>
        <taxon>Candidatus Uabimicrobiia</taxon>
        <taxon>Candidatus Uabimicrobiales</taxon>
        <taxon>Candidatus Uabimicrobiaceae</taxon>
        <taxon>Candidatus Uabimicrobium</taxon>
    </lineage>
</organism>
<dbReference type="PROSITE" id="PS51725">
    <property type="entry name" value="ABM"/>
    <property type="match status" value="1"/>
</dbReference>
<keyword evidence="3" id="KW-1185">Reference proteome</keyword>
<keyword evidence="2" id="KW-0560">Oxidoreductase</keyword>
<dbReference type="GO" id="GO:0004497">
    <property type="term" value="F:monooxygenase activity"/>
    <property type="evidence" value="ECO:0007669"/>
    <property type="project" value="UniProtKB-KW"/>
</dbReference>
<keyword evidence="2" id="KW-0503">Monooxygenase</keyword>
<evidence type="ECO:0000313" key="3">
    <source>
        <dbReference type="Proteomes" id="UP000326354"/>
    </source>
</evidence>
<dbReference type="AlphaFoldDB" id="A0A5S9IVB2"/>
<proteinExistence type="predicted"/>